<evidence type="ECO:0000313" key="1">
    <source>
        <dbReference type="EMBL" id="MBV7270098.1"/>
    </source>
</evidence>
<dbReference type="Pfam" id="PF22252">
    <property type="entry name" value="PNGase_F-II_N"/>
    <property type="match status" value="1"/>
</dbReference>
<name>A0A9X1JRN8_9FLAO</name>
<organism evidence="1 2">
    <name type="scientific">Winogradskyella luteola</name>
    <dbReference type="NCBI Taxonomy" id="2828330"/>
    <lineage>
        <taxon>Bacteria</taxon>
        <taxon>Pseudomonadati</taxon>
        <taxon>Bacteroidota</taxon>
        <taxon>Flavobacteriia</taxon>
        <taxon>Flavobacteriales</taxon>
        <taxon>Flavobacteriaceae</taxon>
        <taxon>Winogradskyella</taxon>
    </lineage>
</organism>
<protein>
    <submittedName>
        <fullName evidence="1">GLPGLI family protein</fullName>
    </submittedName>
</protein>
<accession>A0A9X1JRN8</accession>
<dbReference type="AlphaFoldDB" id="A0A9X1JRN8"/>
<comment type="caution">
    <text evidence="1">The sequence shown here is derived from an EMBL/GenBank/DDBJ whole genome shotgun (WGS) entry which is preliminary data.</text>
</comment>
<dbReference type="Proteomes" id="UP001138894">
    <property type="component" value="Unassembled WGS sequence"/>
</dbReference>
<dbReference type="EMBL" id="JAGSPD010000011">
    <property type="protein sequence ID" value="MBV7270098.1"/>
    <property type="molecule type" value="Genomic_DNA"/>
</dbReference>
<sequence>MKNIVTFFIITLSLLLNAQKKGKVVYKVSLDKSTIEKPYENPENTEAKNEALEMLHESQPVEAYLVFNDSVSLYYVEEKVEIPRWDNDNGVVNITPSGINMSWYMAGSANLYYSDWTRNYNISTSEVVGTRKRIKKEPILWDITEETKTINGYLCYKAILTAKENRIAWFTKEIPLPHGPRGFNGLPGLVLEFQNNKYTYLAKSIELDHYEAEEIEEPLEGDIITEEDYRKWANGFWSDEGN</sequence>
<reference evidence="1" key="1">
    <citation type="submission" date="2021-04" db="EMBL/GenBank/DDBJ databases">
        <authorList>
            <person name="Pira H."/>
            <person name="Risdian C."/>
            <person name="Wink J."/>
        </authorList>
    </citation>
    <scope>NUCLEOTIDE SEQUENCE</scope>
    <source>
        <strain evidence="1">WHY3</strain>
    </source>
</reference>
<dbReference type="NCBIfam" id="TIGR01200">
    <property type="entry name" value="GLPGLI"/>
    <property type="match status" value="1"/>
</dbReference>
<evidence type="ECO:0000313" key="2">
    <source>
        <dbReference type="Proteomes" id="UP001138894"/>
    </source>
</evidence>
<keyword evidence="2" id="KW-1185">Reference proteome</keyword>
<dbReference type="InterPro" id="IPR005901">
    <property type="entry name" value="GLPGLI"/>
</dbReference>
<dbReference type="RefSeq" id="WP_218547075.1">
    <property type="nucleotide sequence ID" value="NZ_JAGSPD010000011.1"/>
</dbReference>
<gene>
    <name evidence="1" type="ORF">KCG49_12945</name>
</gene>
<proteinExistence type="predicted"/>